<dbReference type="Pfam" id="PF00173">
    <property type="entry name" value="Cyt-b5"/>
    <property type="match status" value="1"/>
</dbReference>
<feature type="compositionally biased region" description="Low complexity" evidence="6">
    <location>
        <begin position="58"/>
        <end position="85"/>
    </location>
</feature>
<evidence type="ECO:0000313" key="9">
    <source>
        <dbReference type="Proteomes" id="UP000054408"/>
    </source>
</evidence>
<dbReference type="InterPro" id="IPR050668">
    <property type="entry name" value="Cytochrome_b5"/>
</dbReference>
<dbReference type="InterPro" id="IPR001199">
    <property type="entry name" value="Cyt_B5-like_heme/steroid-bd"/>
</dbReference>
<dbReference type="Proteomes" id="UP000054408">
    <property type="component" value="Unassembled WGS sequence"/>
</dbReference>
<keyword evidence="2 5" id="KW-0479">Metal-binding</keyword>
<proteinExistence type="inferred from homology"/>
<comment type="similarity">
    <text evidence="4 5">Belongs to the cytochrome b5 family.</text>
</comment>
<dbReference type="OMA" id="SCWLSAN"/>
<feature type="compositionally biased region" description="Basic residues" evidence="6">
    <location>
        <begin position="168"/>
        <end position="181"/>
    </location>
</feature>
<dbReference type="RefSeq" id="XP_013758997.1">
    <property type="nucleotide sequence ID" value="XM_013903543.1"/>
</dbReference>
<evidence type="ECO:0000256" key="2">
    <source>
        <dbReference type="ARBA" id="ARBA00022723"/>
    </source>
</evidence>
<dbReference type="AlphaFoldDB" id="A0A0L0D6Z2"/>
<dbReference type="OrthoDB" id="260519at2759"/>
<feature type="region of interest" description="Disordered" evidence="6">
    <location>
        <begin position="1"/>
        <end position="85"/>
    </location>
</feature>
<organism evidence="8 9">
    <name type="scientific">Thecamonas trahens ATCC 50062</name>
    <dbReference type="NCBI Taxonomy" id="461836"/>
    <lineage>
        <taxon>Eukaryota</taxon>
        <taxon>Apusozoa</taxon>
        <taxon>Apusomonadida</taxon>
        <taxon>Apusomonadidae</taxon>
        <taxon>Thecamonas</taxon>
    </lineage>
</organism>
<evidence type="ECO:0000313" key="8">
    <source>
        <dbReference type="EMBL" id="KNC47980.1"/>
    </source>
</evidence>
<dbReference type="STRING" id="461836.A0A0L0D6Z2"/>
<evidence type="ECO:0000256" key="4">
    <source>
        <dbReference type="ARBA" id="ARBA00038168"/>
    </source>
</evidence>
<feature type="compositionally biased region" description="Low complexity" evidence="6">
    <location>
        <begin position="1"/>
        <end position="28"/>
    </location>
</feature>
<keyword evidence="1 5" id="KW-0349">Heme</keyword>
<protein>
    <submittedName>
        <fullName evidence="8">Cytochrome b5</fullName>
    </submittedName>
</protein>
<accession>A0A0L0D6Z2</accession>
<name>A0A0L0D6Z2_THETB</name>
<feature type="compositionally biased region" description="Low complexity" evidence="6">
    <location>
        <begin position="116"/>
        <end position="153"/>
    </location>
</feature>
<evidence type="ECO:0000256" key="1">
    <source>
        <dbReference type="ARBA" id="ARBA00022617"/>
    </source>
</evidence>
<dbReference type="PROSITE" id="PS00191">
    <property type="entry name" value="CYTOCHROME_B5_1"/>
    <property type="match status" value="1"/>
</dbReference>
<evidence type="ECO:0000259" key="7">
    <source>
        <dbReference type="PROSITE" id="PS50255"/>
    </source>
</evidence>
<evidence type="ECO:0000256" key="5">
    <source>
        <dbReference type="RuleBase" id="RU362121"/>
    </source>
</evidence>
<dbReference type="SUPFAM" id="SSF55856">
    <property type="entry name" value="Cytochrome b5-like heme/steroid binding domain"/>
    <property type="match status" value="1"/>
</dbReference>
<dbReference type="GeneID" id="25563768"/>
<feature type="compositionally biased region" description="Basic residues" evidence="6">
    <location>
        <begin position="200"/>
        <end position="210"/>
    </location>
</feature>
<reference evidence="8 9" key="1">
    <citation type="submission" date="2010-05" db="EMBL/GenBank/DDBJ databases">
        <title>The Genome Sequence of Thecamonas trahens ATCC 50062.</title>
        <authorList>
            <consortium name="The Broad Institute Genome Sequencing Platform"/>
            <person name="Russ C."/>
            <person name="Cuomo C."/>
            <person name="Shea T."/>
            <person name="Young S.K."/>
            <person name="Zeng Q."/>
            <person name="Koehrsen M."/>
            <person name="Haas B."/>
            <person name="Borodovsky M."/>
            <person name="Guigo R."/>
            <person name="Alvarado L."/>
            <person name="Berlin A."/>
            <person name="Bochicchio J."/>
            <person name="Borenstein D."/>
            <person name="Chapman S."/>
            <person name="Chen Z."/>
            <person name="Freedman E."/>
            <person name="Gellesch M."/>
            <person name="Goldberg J."/>
            <person name="Griggs A."/>
            <person name="Gujja S."/>
            <person name="Heilman E."/>
            <person name="Heiman D."/>
            <person name="Hepburn T."/>
            <person name="Howarth C."/>
            <person name="Jen D."/>
            <person name="Larson L."/>
            <person name="Mehta T."/>
            <person name="Park D."/>
            <person name="Pearson M."/>
            <person name="Roberts A."/>
            <person name="Saif S."/>
            <person name="Shenoy N."/>
            <person name="Sisk P."/>
            <person name="Stolte C."/>
            <person name="Sykes S."/>
            <person name="Thomson T."/>
            <person name="Walk T."/>
            <person name="White J."/>
            <person name="Yandava C."/>
            <person name="Burger G."/>
            <person name="Gray M.W."/>
            <person name="Holland P.W.H."/>
            <person name="King N."/>
            <person name="Lang F.B.F."/>
            <person name="Roger A.J."/>
            <person name="Ruiz-Trillo I."/>
            <person name="Lander E."/>
            <person name="Nusbaum C."/>
        </authorList>
    </citation>
    <scope>NUCLEOTIDE SEQUENCE [LARGE SCALE GENOMIC DNA]</scope>
    <source>
        <strain evidence="8 9">ATCC 50062</strain>
    </source>
</reference>
<sequence length="349" mass="35953">MSSVSATRSATPSSISSSSSAAPDRGSGQMSLPRAGASSRPLWAVEGRQPTGRHLRCPAAAEAEAAATAGTPSATSQADSAASPSLSVSVSVSDVLAYSLSLDSSTIEDKQLYSYSSASSSVSPSSASSAASSGSSASSSVSAAAAVAGAASRSRSRGQGAGANLQARTRRKHKKKKRRRSKVLDAPGPSGIDEAPASSGRRKKKKKRKRRTDDAAPTPPFATPLASPRHEAFATPMSTLAFKTPLPRVSLKTNADGSPRPTRGSWPVFTAAEVALNSTATSCWLSANGNVYDVTHFLDDHPAGPQCILGRAGGDATRDFEFHLSKGKAMWKRFQIGVLDTKSAGCSIM</sequence>
<dbReference type="InterPro" id="IPR036400">
    <property type="entry name" value="Cyt_B5-like_heme/steroid_sf"/>
</dbReference>
<gene>
    <name evidence="8" type="ORF">AMSG_04215</name>
</gene>
<keyword evidence="9" id="KW-1185">Reference proteome</keyword>
<dbReference type="InterPro" id="IPR018506">
    <property type="entry name" value="Cyt_B5_heme-BS"/>
</dbReference>
<dbReference type="SMART" id="SM01117">
    <property type="entry name" value="Cyt-b5"/>
    <property type="match status" value="1"/>
</dbReference>
<feature type="region of interest" description="Disordered" evidence="6">
    <location>
        <begin position="114"/>
        <end position="229"/>
    </location>
</feature>
<evidence type="ECO:0000256" key="6">
    <source>
        <dbReference type="SAM" id="MobiDB-lite"/>
    </source>
</evidence>
<dbReference type="EMBL" id="GL349449">
    <property type="protein sequence ID" value="KNC47980.1"/>
    <property type="molecule type" value="Genomic_DNA"/>
</dbReference>
<dbReference type="PRINTS" id="PR00363">
    <property type="entry name" value="CYTOCHROMEB5"/>
</dbReference>
<evidence type="ECO:0000256" key="3">
    <source>
        <dbReference type="ARBA" id="ARBA00023004"/>
    </source>
</evidence>
<feature type="domain" description="Cytochrome b5 heme-binding" evidence="7">
    <location>
        <begin position="266"/>
        <end position="340"/>
    </location>
</feature>
<dbReference type="GO" id="GO:0016020">
    <property type="term" value="C:membrane"/>
    <property type="evidence" value="ECO:0007669"/>
    <property type="project" value="TreeGrafter"/>
</dbReference>
<dbReference type="eggNOG" id="KOG0537">
    <property type="taxonomic scope" value="Eukaryota"/>
</dbReference>
<dbReference type="PROSITE" id="PS50255">
    <property type="entry name" value="CYTOCHROME_B5_2"/>
    <property type="match status" value="1"/>
</dbReference>
<dbReference type="GO" id="GO:0020037">
    <property type="term" value="F:heme binding"/>
    <property type="evidence" value="ECO:0007669"/>
    <property type="project" value="UniProtKB-UniRule"/>
</dbReference>
<dbReference type="Gene3D" id="3.10.120.10">
    <property type="entry name" value="Cytochrome b5-like heme/steroid binding domain"/>
    <property type="match status" value="1"/>
</dbReference>
<dbReference type="PANTHER" id="PTHR19359">
    <property type="entry name" value="CYTOCHROME B5"/>
    <property type="match status" value="1"/>
</dbReference>
<dbReference type="GO" id="GO:0046872">
    <property type="term" value="F:metal ion binding"/>
    <property type="evidence" value="ECO:0007669"/>
    <property type="project" value="UniProtKB-UniRule"/>
</dbReference>
<keyword evidence="3 5" id="KW-0408">Iron</keyword>